<dbReference type="RefSeq" id="WP_089774422.1">
    <property type="nucleotide sequence ID" value="NZ_FNTX01000002.1"/>
</dbReference>
<dbReference type="InterPro" id="IPR008928">
    <property type="entry name" value="6-hairpin_glycosidase_sf"/>
</dbReference>
<proteinExistence type="predicted"/>
<organism evidence="1 2">
    <name type="scientific">Ruania alba</name>
    <dbReference type="NCBI Taxonomy" id="648782"/>
    <lineage>
        <taxon>Bacteria</taxon>
        <taxon>Bacillati</taxon>
        <taxon>Actinomycetota</taxon>
        <taxon>Actinomycetes</taxon>
        <taxon>Micrococcales</taxon>
        <taxon>Ruaniaceae</taxon>
        <taxon>Ruania</taxon>
    </lineage>
</organism>
<dbReference type="PANTHER" id="PTHR31616">
    <property type="entry name" value="TREHALASE"/>
    <property type="match status" value="1"/>
</dbReference>
<protein>
    <recommendedName>
        <fullName evidence="3">Glycoside hydrolase family 15</fullName>
    </recommendedName>
</protein>
<name>A0A1H5MUB8_9MICO</name>
<dbReference type="GO" id="GO:0005975">
    <property type="term" value="P:carbohydrate metabolic process"/>
    <property type="evidence" value="ECO:0007669"/>
    <property type="project" value="InterPro"/>
</dbReference>
<dbReference type="InterPro" id="IPR012341">
    <property type="entry name" value="6hp_glycosidase-like_sf"/>
</dbReference>
<dbReference type="STRING" id="648782.SAMN04488554_3651"/>
<evidence type="ECO:0000313" key="1">
    <source>
        <dbReference type="EMBL" id="SEE92924.1"/>
    </source>
</evidence>
<dbReference type="Proteomes" id="UP000199220">
    <property type="component" value="Unassembled WGS sequence"/>
</dbReference>
<reference evidence="2" key="1">
    <citation type="submission" date="2016-10" db="EMBL/GenBank/DDBJ databases">
        <authorList>
            <person name="Varghese N."/>
            <person name="Submissions S."/>
        </authorList>
    </citation>
    <scope>NUCLEOTIDE SEQUENCE [LARGE SCALE GENOMIC DNA]</scope>
    <source>
        <strain evidence="2">DSM 21368</strain>
    </source>
</reference>
<evidence type="ECO:0000313" key="2">
    <source>
        <dbReference type="Proteomes" id="UP000199220"/>
    </source>
</evidence>
<sequence length="444" mass="46636">MSQRPLLALTVIVAIGALIAVAALSAPRNRVDHVELYQEGIGIAPDGTLVIVPAGEPVDYLAGTRVIDPGPDAAPDTRRAAAERAEETLEWLESGSAPVSGGPYDDLADAALLDLHALISAGDGPIAGAMPRWRYVWPRDTAFIAAALTATGHRTDAVTALTFLQDVQSEDGSFHARYSTEGVPPDDRGLQTDGTAWAVWALERVANDVDRSPAAQLDSQALLQQFAPLLQRSTTFLLDQVSGPDHLPAPSADYWEHAEDRVTLGTAAPVLAGLESASRLYRLAGDPDRSEQTADAATALRGAIEQSFGASGYGRYPGRHARDAATAFLLPPFLAEPLPGAESAWRASMAGMARPGGGLAPGTSWPETSLSWTPQTTLYAWTAATLGDEALATDYLTWVDGHRTASGAIPEKVGPDGSPAAVAPLAWSAALVLLTLTTLDDHHL</sequence>
<keyword evidence="2" id="KW-1185">Reference proteome</keyword>
<accession>A0A1H5MUB8</accession>
<dbReference type="SUPFAM" id="SSF48208">
    <property type="entry name" value="Six-hairpin glycosidases"/>
    <property type="match status" value="1"/>
</dbReference>
<dbReference type="OrthoDB" id="3806982at2"/>
<dbReference type="PANTHER" id="PTHR31616:SF0">
    <property type="entry name" value="GLUCAN 1,4-ALPHA-GLUCOSIDASE"/>
    <property type="match status" value="1"/>
</dbReference>
<dbReference type="GO" id="GO:0004553">
    <property type="term" value="F:hydrolase activity, hydrolyzing O-glycosyl compounds"/>
    <property type="evidence" value="ECO:0007669"/>
    <property type="project" value="TreeGrafter"/>
</dbReference>
<dbReference type="AlphaFoldDB" id="A0A1H5MUB8"/>
<dbReference type="EMBL" id="FNTX01000002">
    <property type="protein sequence ID" value="SEE92924.1"/>
    <property type="molecule type" value="Genomic_DNA"/>
</dbReference>
<evidence type="ECO:0008006" key="3">
    <source>
        <dbReference type="Google" id="ProtNLM"/>
    </source>
</evidence>
<dbReference type="Gene3D" id="1.50.10.10">
    <property type="match status" value="1"/>
</dbReference>
<gene>
    <name evidence="1" type="ORF">SAMN04488554_3651</name>
</gene>